<dbReference type="Gene3D" id="3.90.930.12">
    <property type="entry name" value="Ribosomal protein L6, alpha-beta domain"/>
    <property type="match status" value="2"/>
</dbReference>
<evidence type="ECO:0000256" key="3">
    <source>
        <dbReference type="ARBA" id="ARBA00023274"/>
    </source>
</evidence>
<comment type="caution">
    <text evidence="9">The sequence shown here is derived from an EMBL/GenBank/DDBJ whole genome shotgun (WGS) entry which is preliminary data.</text>
</comment>
<sequence>MSRVGNQPVLVPANVKVAMQGRNLKAEGPKGKLSLDLPPMISATLDAGKIQLTRDNEERMARSLHGLTRSLVQNVVTGVSVGYSKNLEIHGVGFKANVQGKKLVLNLGKSHPIEYPLPAEIKVTVTDNTRLLVEGSDKQLVGAVCADIRGYAPPEPYKGKGVRYAGETIRRKEGKTAQSKSA</sequence>
<dbReference type="PIRSF" id="PIRSF002162">
    <property type="entry name" value="Ribosomal_L6"/>
    <property type="match status" value="1"/>
</dbReference>
<keyword evidence="4 6" id="KW-0699">rRNA-binding</keyword>
<organism evidence="9 10">
    <name type="scientific">Verrucomicrobia subdivision 6 bacterium BACL9 MAG-120507-bin52</name>
    <dbReference type="NCBI Taxonomy" id="1655590"/>
    <lineage>
        <taxon>Bacteria</taxon>
        <taxon>Pseudomonadati</taxon>
        <taxon>Verrucomicrobiota</taxon>
        <taxon>Verrucomicrobiia</taxon>
        <taxon>Verrucomicrobiales</taxon>
        <taxon>Verrucomicrobia subdivision 6</taxon>
    </lineage>
</organism>
<comment type="function">
    <text evidence="4 6">This protein binds to the 23S rRNA, and is important in its secondary structure. It is located near the subunit interface in the base of the L7/L12 stalk, and near the tRNA binding site of the peptidyltransferase center.</text>
</comment>
<proteinExistence type="inferred from homology"/>
<feature type="domain" description="Large ribosomal subunit protein uL6 alpha-beta" evidence="8">
    <location>
        <begin position="91"/>
        <end position="164"/>
    </location>
</feature>
<evidence type="ECO:0000313" key="9">
    <source>
        <dbReference type="EMBL" id="KRO63278.1"/>
    </source>
</evidence>
<dbReference type="InterPro" id="IPR020040">
    <property type="entry name" value="Ribosomal_uL6_a/b-dom"/>
</dbReference>
<dbReference type="NCBIfam" id="TIGR03654">
    <property type="entry name" value="L6_bact"/>
    <property type="match status" value="1"/>
</dbReference>
<dbReference type="InterPro" id="IPR000702">
    <property type="entry name" value="Ribosomal_uL6-like"/>
</dbReference>
<reference evidence="9 10" key="1">
    <citation type="submission" date="2015-10" db="EMBL/GenBank/DDBJ databases">
        <title>Metagenome-Assembled Genomes uncover a global brackish microbiome.</title>
        <authorList>
            <person name="Hugerth L.W."/>
            <person name="Larsson J."/>
            <person name="Alneberg J."/>
            <person name="Lindh M.V."/>
            <person name="Legrand C."/>
            <person name="Pinhassi J."/>
            <person name="Andersson A.F."/>
        </authorList>
    </citation>
    <scope>NUCLEOTIDE SEQUENCE [LARGE SCALE GENOMIC DNA]</scope>
    <source>
        <strain evidence="9">BACL18 MAG-120507-bin52</strain>
    </source>
</reference>
<feature type="region of interest" description="Disordered" evidence="7">
    <location>
        <begin position="162"/>
        <end position="182"/>
    </location>
</feature>
<gene>
    <name evidence="4" type="primary">rplF</name>
    <name evidence="9" type="ORF">ABR82_05855</name>
</gene>
<dbReference type="FunFam" id="3.90.930.12:FF:000001">
    <property type="entry name" value="50S ribosomal protein L6"/>
    <property type="match status" value="1"/>
</dbReference>
<dbReference type="PANTHER" id="PTHR11655">
    <property type="entry name" value="60S/50S RIBOSOMAL PROTEIN L6/L9"/>
    <property type="match status" value="1"/>
</dbReference>
<dbReference type="InterPro" id="IPR036789">
    <property type="entry name" value="Ribosomal_uL6-like_a/b-dom_sf"/>
</dbReference>
<evidence type="ECO:0000256" key="6">
    <source>
        <dbReference type="RuleBase" id="RU003870"/>
    </source>
</evidence>
<dbReference type="Pfam" id="PF00347">
    <property type="entry name" value="Ribosomal_L6"/>
    <property type="match status" value="2"/>
</dbReference>
<dbReference type="PANTHER" id="PTHR11655:SF14">
    <property type="entry name" value="LARGE RIBOSOMAL SUBUNIT PROTEIN UL6M"/>
    <property type="match status" value="1"/>
</dbReference>
<keyword evidence="4 6" id="KW-0694">RNA-binding</keyword>
<dbReference type="GO" id="GO:0019843">
    <property type="term" value="F:rRNA binding"/>
    <property type="evidence" value="ECO:0007669"/>
    <property type="project" value="UniProtKB-UniRule"/>
</dbReference>
<evidence type="ECO:0000259" key="8">
    <source>
        <dbReference type="Pfam" id="PF00347"/>
    </source>
</evidence>
<comment type="subunit">
    <text evidence="4">Part of the 50S ribosomal subunit.</text>
</comment>
<feature type="domain" description="Large ribosomal subunit protein uL6 alpha-beta" evidence="8">
    <location>
        <begin position="11"/>
        <end position="82"/>
    </location>
</feature>
<dbReference type="PRINTS" id="PR00059">
    <property type="entry name" value="RIBOSOMALL6"/>
</dbReference>
<protein>
    <recommendedName>
        <fullName evidence="4">Large ribosomal subunit protein uL6</fullName>
    </recommendedName>
</protein>
<dbReference type="GO" id="GO:0003735">
    <property type="term" value="F:structural constituent of ribosome"/>
    <property type="evidence" value="ECO:0007669"/>
    <property type="project" value="UniProtKB-UniRule"/>
</dbReference>
<name>A0A0R2RKZ6_9BACT</name>
<dbReference type="PROSITE" id="PS00525">
    <property type="entry name" value="RIBOSOMAL_L6_1"/>
    <property type="match status" value="1"/>
</dbReference>
<keyword evidence="3 4" id="KW-0687">Ribonucleoprotein</keyword>
<evidence type="ECO:0000256" key="7">
    <source>
        <dbReference type="SAM" id="MobiDB-lite"/>
    </source>
</evidence>
<dbReference type="SUPFAM" id="SSF56053">
    <property type="entry name" value="Ribosomal protein L6"/>
    <property type="match status" value="2"/>
</dbReference>
<keyword evidence="2 4" id="KW-0689">Ribosomal protein</keyword>
<evidence type="ECO:0000256" key="5">
    <source>
        <dbReference type="RuleBase" id="RU003869"/>
    </source>
</evidence>
<evidence type="ECO:0000256" key="1">
    <source>
        <dbReference type="ARBA" id="ARBA00009356"/>
    </source>
</evidence>
<comment type="similarity">
    <text evidence="1 4 5">Belongs to the universal ribosomal protein uL6 family.</text>
</comment>
<dbReference type="AlphaFoldDB" id="A0A0R2RKZ6"/>
<dbReference type="Proteomes" id="UP000051269">
    <property type="component" value="Unassembled WGS sequence"/>
</dbReference>
<evidence type="ECO:0000313" key="10">
    <source>
        <dbReference type="Proteomes" id="UP000051269"/>
    </source>
</evidence>
<dbReference type="InterPro" id="IPR019906">
    <property type="entry name" value="Ribosomal_uL6_bac-type"/>
</dbReference>
<dbReference type="EMBL" id="LIBO01000001">
    <property type="protein sequence ID" value="KRO63278.1"/>
    <property type="molecule type" value="Genomic_DNA"/>
</dbReference>
<evidence type="ECO:0000256" key="4">
    <source>
        <dbReference type="HAMAP-Rule" id="MF_01365"/>
    </source>
</evidence>
<evidence type="ECO:0000256" key="2">
    <source>
        <dbReference type="ARBA" id="ARBA00022980"/>
    </source>
</evidence>
<dbReference type="HAMAP" id="MF_01365_B">
    <property type="entry name" value="Ribosomal_uL6_B"/>
    <property type="match status" value="1"/>
</dbReference>
<dbReference type="InterPro" id="IPR002358">
    <property type="entry name" value="Ribosomal_uL6_CS"/>
</dbReference>
<dbReference type="GO" id="GO:0002181">
    <property type="term" value="P:cytoplasmic translation"/>
    <property type="evidence" value="ECO:0007669"/>
    <property type="project" value="TreeGrafter"/>
</dbReference>
<dbReference type="GO" id="GO:0022625">
    <property type="term" value="C:cytosolic large ribosomal subunit"/>
    <property type="evidence" value="ECO:0007669"/>
    <property type="project" value="UniProtKB-UniRule"/>
</dbReference>
<accession>A0A0R2RKZ6</accession>